<reference evidence="2" key="1">
    <citation type="submission" date="2016-10" db="EMBL/GenBank/DDBJ databases">
        <authorList>
            <person name="Varghese N."/>
            <person name="Submissions S."/>
        </authorList>
    </citation>
    <scope>NUCLEOTIDE SEQUENCE [LARGE SCALE GENOMIC DNA]</scope>
    <source>
        <strain evidence="2">ACV-9</strain>
    </source>
</reference>
<dbReference type="RefSeq" id="WP_074791541.1">
    <property type="nucleotide sequence ID" value="NZ_FNZX01000012.1"/>
</dbReference>
<evidence type="ECO:0000313" key="1">
    <source>
        <dbReference type="EMBL" id="SEK85286.1"/>
    </source>
</evidence>
<dbReference type="AlphaFoldDB" id="A0A1H7KFJ9"/>
<keyword evidence="2" id="KW-1185">Reference proteome</keyword>
<evidence type="ECO:0000313" key="2">
    <source>
        <dbReference type="Proteomes" id="UP000182321"/>
    </source>
</evidence>
<organism evidence="1 2">
    <name type="scientific">Pseudobutyrivibrio ruminis</name>
    <dbReference type="NCBI Taxonomy" id="46206"/>
    <lineage>
        <taxon>Bacteria</taxon>
        <taxon>Bacillati</taxon>
        <taxon>Bacillota</taxon>
        <taxon>Clostridia</taxon>
        <taxon>Lachnospirales</taxon>
        <taxon>Lachnospiraceae</taxon>
        <taxon>Pseudobutyrivibrio</taxon>
    </lineage>
</organism>
<sequence>MGEYWHIENDDDFEALIIYFLELIKTKGLDELKKVNVVSKDYIVLNNISKDIYDKREEIFERFIEKHPQLPVDDYSLENINIWFDFIEKEYDFYSRGDIINFSEKDLRDFEDVSVFLSTMLEKHLSGIWVKFDFDGECSVVIDKICSVNKTINIVAILNSVIGQGNLQIIKSIFEEIYRNRIVR</sequence>
<name>A0A1H7KFJ9_9FIRM</name>
<accession>A0A1H7KFJ9</accession>
<gene>
    <name evidence="1" type="ORF">SAMN02910377_02017</name>
</gene>
<protein>
    <submittedName>
        <fullName evidence="1">Uncharacterized protein</fullName>
    </submittedName>
</protein>
<proteinExistence type="predicted"/>
<dbReference type="EMBL" id="FNZX01000012">
    <property type="protein sequence ID" value="SEK85286.1"/>
    <property type="molecule type" value="Genomic_DNA"/>
</dbReference>
<dbReference type="Proteomes" id="UP000182321">
    <property type="component" value="Unassembled WGS sequence"/>
</dbReference>